<dbReference type="Proteomes" id="UP000664991">
    <property type="component" value="Unassembled WGS sequence"/>
</dbReference>
<evidence type="ECO:0000259" key="4">
    <source>
        <dbReference type="Pfam" id="PF25526"/>
    </source>
</evidence>
<feature type="coiled-coil region" evidence="2">
    <location>
        <begin position="124"/>
        <end position="256"/>
    </location>
</feature>
<dbReference type="AlphaFoldDB" id="A0A836CT86"/>
<feature type="compositionally biased region" description="Low complexity" evidence="3">
    <location>
        <begin position="1013"/>
        <end position="1022"/>
    </location>
</feature>
<gene>
    <name evidence="5" type="ORF">JEQ12_007775</name>
</gene>
<dbReference type="PANTHER" id="PTHR12587:SF15">
    <property type="entry name" value="LIPRIN-ALPHA-1"/>
    <property type="match status" value="1"/>
</dbReference>
<feature type="compositionally biased region" description="Basic and acidic residues" evidence="3">
    <location>
        <begin position="594"/>
        <end position="615"/>
    </location>
</feature>
<feature type="region of interest" description="Disordered" evidence="3">
    <location>
        <begin position="545"/>
        <end position="634"/>
    </location>
</feature>
<keyword evidence="1" id="KW-0677">Repeat</keyword>
<dbReference type="GO" id="GO:0050808">
    <property type="term" value="P:synapse organization"/>
    <property type="evidence" value="ECO:0007669"/>
    <property type="project" value="TreeGrafter"/>
</dbReference>
<feature type="coiled-coil region" evidence="2">
    <location>
        <begin position="757"/>
        <end position="896"/>
    </location>
</feature>
<reference evidence="5 6" key="1">
    <citation type="submission" date="2020-12" db="EMBL/GenBank/DDBJ databases">
        <title>De novo assembly of Tibetan sheep genome.</title>
        <authorList>
            <person name="Li X."/>
        </authorList>
    </citation>
    <scope>NUCLEOTIDE SEQUENCE [LARGE SCALE GENOMIC DNA]</scope>
    <source>
        <tissue evidence="5">Heart</tissue>
    </source>
</reference>
<feature type="region of interest" description="Disordered" evidence="3">
    <location>
        <begin position="335"/>
        <end position="356"/>
    </location>
</feature>
<feature type="compositionally biased region" description="Basic and acidic residues" evidence="3">
    <location>
        <begin position="1207"/>
        <end position="1219"/>
    </location>
</feature>
<feature type="region of interest" description="Disordered" evidence="3">
    <location>
        <begin position="417"/>
        <end position="456"/>
    </location>
</feature>
<dbReference type="Pfam" id="PF25526">
    <property type="entry name" value="LIP-1"/>
    <property type="match status" value="2"/>
</dbReference>
<proteinExistence type="predicted"/>
<keyword evidence="2" id="KW-0175">Coiled coil</keyword>
<accession>A0A836CT86</accession>
<feature type="domain" description="Liprin-alpha CC2" evidence="4">
    <location>
        <begin position="115"/>
        <end position="266"/>
    </location>
</feature>
<feature type="compositionally biased region" description="Low complexity" evidence="3">
    <location>
        <begin position="417"/>
        <end position="426"/>
    </location>
</feature>
<dbReference type="PANTHER" id="PTHR12587">
    <property type="entry name" value="LAR INTERACTING PROTEIN LIP -RELATED PROTEIN"/>
    <property type="match status" value="1"/>
</dbReference>
<sequence>MDHSANILNQGSREMTIQELATSTEELNICREQLLAREEEIALLNAERNNIMLLVEHLECRVSRYIPSLETTAGKWQAQSPDGMTNELEVLQALKSLFEHHKALDKKRTRDEDLAQVIDLQDIIEKKSREQREMRDRLAALSAHVTELEKDLDTARKDLHKSKEANVKLQQDVREAMAQKEDMEKRITTLEKRYLAAQRKAISVHNLHDKLENEIANKDSMHRQKEDKDRQLQECLELAEQKLQQMLTEVVAEVAQRVAVLSEAKQREKMNEEHNEHSSDTVDKLLSVSDERLQLHLKERMAALEDKVQPLKDQDRTLEQQASVLVNLGQVFESDKGVSDGEGDRDTLFSAPALLSPSGPAVAKTLAMRIQEQLDRINEEIWFIQKDKENTDQRAEGIESRVGSGSFSNLRRFESSSSLNLDPASSHAGSFPPSRGRSMPERRQPSPEPEEDKLGFMTLDSGSRAPVQAAQCPGALLLGTAEQRHHPGVGALGVPLARSVACFALLLPAIQEEVEDDTIKCETSSSTSLRSFHLDRLTGSLHIASDEDIRDADNATGSQDGPGGNPSNSNSSQDSLQKAPKKKGITSSIGRWFGRKEKGRPGHTSKEALGPDHYRLFHGPCNPELSPEMSQAPGSLLPAPARDQSLFRGHWAQAAYGELATSTEEELNVCREQLLAREEEIALLNAERNNITLLLEHLEFLVSRYTPSLQTTVGNWQAQSPASMTSELEVLKSLKILFEHHKALDKKRTRDEDLAQVVELKEIIKKKSQEQREMRDRLAALSAHVTELEKDLDTARKDLLKSKEVKVKLQQDVRDAMAQKEDMEKRITTLEKRYLAAQRKAISVHNLHDKLENEIANKDSMHRQKEDKDRQLQECLELAEQKLQQMLTEVVAELAQRVAALSKVQPLKDQDRQRRQQASVLANVGQLFETDKGVSDGEGDRVTLFSMPALLSPRSQADAKTPAGRIQKQLDRINEESWLIQKDKENTDQRAEGIESRVGSGSFSNLRRFESSSSLNLDPASSHAGSFPPSRGRSMPKRRQPSPEPEEDKLGFLTLKKIRTRAAVLQFRQLSAREPFCWAQQSSAITLGLVPWVCRSPALWPALPSCLLLANFTLTSLPQLPALQEEVEDDTIKCETSTSASLRSFRLDRLTGSLCTASDEDIRDAHNATGSQAGPGGNPSKSNSSQDSLQKAPKKKGITSSIGRWFGKKEKGRPGHASKEALGPVDRPYSAETRPARRLPALRLVCFLNTSVEQERTKPARTKIAINNF</sequence>
<feature type="region of interest" description="Disordered" evidence="3">
    <location>
        <begin position="977"/>
        <end position="997"/>
    </location>
</feature>
<feature type="region of interest" description="Disordered" evidence="3">
    <location>
        <begin position="1165"/>
        <end position="1232"/>
    </location>
</feature>
<comment type="caution">
    <text evidence="5">The sequence shown here is derived from an EMBL/GenBank/DDBJ whole genome shotgun (WGS) entry which is preliminary data.</text>
</comment>
<feature type="compositionally biased region" description="Low complexity" evidence="3">
    <location>
        <begin position="565"/>
        <end position="575"/>
    </location>
</feature>
<name>A0A836CT86_SHEEP</name>
<feature type="region of interest" description="Disordered" evidence="3">
    <location>
        <begin position="1013"/>
        <end position="1051"/>
    </location>
</feature>
<evidence type="ECO:0000256" key="1">
    <source>
        <dbReference type="ARBA" id="ARBA00022737"/>
    </source>
</evidence>
<evidence type="ECO:0000256" key="2">
    <source>
        <dbReference type="SAM" id="Coils"/>
    </source>
</evidence>
<dbReference type="EMBL" id="JAEMGP010000018">
    <property type="protein sequence ID" value="KAG5198085.1"/>
    <property type="molecule type" value="Genomic_DNA"/>
</dbReference>
<dbReference type="GO" id="GO:0048786">
    <property type="term" value="C:presynaptic active zone"/>
    <property type="evidence" value="ECO:0007669"/>
    <property type="project" value="TreeGrafter"/>
</dbReference>
<evidence type="ECO:0000313" key="6">
    <source>
        <dbReference type="Proteomes" id="UP000664991"/>
    </source>
</evidence>
<evidence type="ECO:0000256" key="3">
    <source>
        <dbReference type="SAM" id="MobiDB-lite"/>
    </source>
</evidence>
<feature type="domain" description="Liprin-alpha CC2" evidence="4">
    <location>
        <begin position="755"/>
        <end position="907"/>
    </location>
</feature>
<feature type="compositionally biased region" description="Basic and acidic residues" evidence="3">
    <location>
        <begin position="977"/>
        <end position="995"/>
    </location>
</feature>
<protein>
    <recommendedName>
        <fullName evidence="4">Liprin-alpha CC2 domain-containing protein</fullName>
    </recommendedName>
</protein>
<dbReference type="InterPro" id="IPR029515">
    <property type="entry name" value="Liprin"/>
</dbReference>
<dbReference type="InterPro" id="IPR057892">
    <property type="entry name" value="LIP-1_CC2"/>
</dbReference>
<evidence type="ECO:0000313" key="5">
    <source>
        <dbReference type="EMBL" id="KAG5198085.1"/>
    </source>
</evidence>
<organism evidence="5 6">
    <name type="scientific">Ovis aries</name>
    <name type="common">Sheep</name>
    <dbReference type="NCBI Taxonomy" id="9940"/>
    <lineage>
        <taxon>Eukaryota</taxon>
        <taxon>Metazoa</taxon>
        <taxon>Chordata</taxon>
        <taxon>Craniata</taxon>
        <taxon>Vertebrata</taxon>
        <taxon>Euteleostomi</taxon>
        <taxon>Mammalia</taxon>
        <taxon>Eutheria</taxon>
        <taxon>Laurasiatheria</taxon>
        <taxon>Artiodactyla</taxon>
        <taxon>Ruminantia</taxon>
        <taxon>Pecora</taxon>
        <taxon>Bovidae</taxon>
        <taxon>Caprinae</taxon>
        <taxon>Ovis</taxon>
    </lineage>
</organism>
<feature type="compositionally biased region" description="Basic and acidic residues" evidence="3">
    <location>
        <begin position="335"/>
        <end position="347"/>
    </location>
</feature>